<dbReference type="Proteomes" id="UP000070058">
    <property type="component" value="Unassembled WGS sequence"/>
</dbReference>
<evidence type="ECO:0000256" key="2">
    <source>
        <dbReference type="ARBA" id="ARBA00022448"/>
    </source>
</evidence>
<dbReference type="InterPro" id="IPR035906">
    <property type="entry name" value="MetI-like_sf"/>
</dbReference>
<feature type="transmembrane region" description="Helical" evidence="7">
    <location>
        <begin position="172"/>
        <end position="195"/>
    </location>
</feature>
<dbReference type="SUPFAM" id="SSF161098">
    <property type="entry name" value="MetI-like"/>
    <property type="match status" value="1"/>
</dbReference>
<dbReference type="STRING" id="1548207.AXK11_00895"/>
<keyword evidence="4 7" id="KW-0812">Transmembrane</keyword>
<evidence type="ECO:0000256" key="5">
    <source>
        <dbReference type="ARBA" id="ARBA00022989"/>
    </source>
</evidence>
<dbReference type="CDD" id="cd06261">
    <property type="entry name" value="TM_PBP2"/>
    <property type="match status" value="1"/>
</dbReference>
<sequence>MRDYFLRRFLLIPPTLLGITLIVFLITRLVPGGPLERAIMEYQQVQSGAGGAGGGGSSGGGGGGGMGGGAAGAGGGQSMALSDEQLQQLKAYYGFDKPALVSYGLWLGKVARADLGSSYRYNEPVWDVIRERFPVSLFYGLITLVVTYAVSLPLGILKAIKHRSAIDNASSVLIFMGYAVPGYVLGALLLLFFAARLEWFPMGGFVSYDFEDLPLWGQVGDLARHAALPLLCYLVGSFAVTTLLMKNHLMDNLAADYVRTAIAKGVSFRAAVLRHALRNSLIPIATTFGQNITLLVSGSFLIESIFDIDGFGLLGLQSIFDRDYPVVMGIIFLASLLLLLGNILSDALVALIDPRIRFK</sequence>
<dbReference type="GO" id="GO:0042884">
    <property type="term" value="P:microcin transport"/>
    <property type="evidence" value="ECO:0007669"/>
    <property type="project" value="TreeGrafter"/>
</dbReference>
<comment type="caution">
    <text evidence="9">The sequence shown here is derived from an EMBL/GenBank/DDBJ whole genome shotgun (WGS) entry which is preliminary data.</text>
</comment>
<proteinExistence type="inferred from homology"/>
<evidence type="ECO:0000256" key="3">
    <source>
        <dbReference type="ARBA" id="ARBA00022475"/>
    </source>
</evidence>
<evidence type="ECO:0000259" key="8">
    <source>
        <dbReference type="PROSITE" id="PS50928"/>
    </source>
</evidence>
<dbReference type="Pfam" id="PF00528">
    <property type="entry name" value="BPD_transp_1"/>
    <property type="match status" value="1"/>
</dbReference>
<dbReference type="AlphaFoldDB" id="A0A139SUG4"/>
<evidence type="ECO:0000313" key="9">
    <source>
        <dbReference type="EMBL" id="KXU38236.1"/>
    </source>
</evidence>
<keyword evidence="3" id="KW-1003">Cell membrane</keyword>
<gene>
    <name evidence="9" type="ORF">AXK11_00895</name>
</gene>
<feature type="domain" description="ABC transmembrane type-1" evidence="8">
    <location>
        <begin position="133"/>
        <end position="349"/>
    </location>
</feature>
<feature type="transmembrane region" description="Helical" evidence="7">
    <location>
        <begin position="226"/>
        <end position="245"/>
    </location>
</feature>
<evidence type="ECO:0000256" key="1">
    <source>
        <dbReference type="ARBA" id="ARBA00004651"/>
    </source>
</evidence>
<dbReference type="OrthoDB" id="9773683at2"/>
<dbReference type="EMBL" id="LSZQ01000002">
    <property type="protein sequence ID" value="KXU38236.1"/>
    <property type="molecule type" value="Genomic_DNA"/>
</dbReference>
<feature type="transmembrane region" description="Helical" evidence="7">
    <location>
        <begin position="281"/>
        <end position="306"/>
    </location>
</feature>
<feature type="transmembrane region" description="Helical" evidence="7">
    <location>
        <begin position="137"/>
        <end position="160"/>
    </location>
</feature>
<name>A0A139SUG4_9BACT</name>
<dbReference type="PROSITE" id="PS50928">
    <property type="entry name" value="ABC_TM1"/>
    <property type="match status" value="1"/>
</dbReference>
<dbReference type="Gene3D" id="1.10.3720.10">
    <property type="entry name" value="MetI-like"/>
    <property type="match status" value="1"/>
</dbReference>
<reference evidence="10" key="1">
    <citation type="submission" date="2016-02" db="EMBL/GenBank/DDBJ databases">
        <authorList>
            <person name="Sanders J.G."/>
            <person name="Lin J.Y."/>
            <person name="Wertz J.T."/>
            <person name="Russell J.A."/>
            <person name="Moreau C.S."/>
            <person name="Powell S."/>
        </authorList>
    </citation>
    <scope>NUCLEOTIDE SEQUENCE [LARGE SCALE GENOMIC DNA]</scope>
    <source>
        <strain evidence="10">CAG34</strain>
    </source>
</reference>
<feature type="transmembrane region" description="Helical" evidence="7">
    <location>
        <begin position="9"/>
        <end position="30"/>
    </location>
</feature>
<organism evidence="9 10">
    <name type="scientific">Cephaloticoccus primus</name>
    <dbReference type="NCBI Taxonomy" id="1548207"/>
    <lineage>
        <taxon>Bacteria</taxon>
        <taxon>Pseudomonadati</taxon>
        <taxon>Verrucomicrobiota</taxon>
        <taxon>Opitutia</taxon>
        <taxon>Opitutales</taxon>
        <taxon>Opitutaceae</taxon>
        <taxon>Cephaloticoccus</taxon>
    </lineage>
</organism>
<dbReference type="InterPro" id="IPR000515">
    <property type="entry name" value="MetI-like"/>
</dbReference>
<protein>
    <recommendedName>
        <fullName evidence="8">ABC transmembrane type-1 domain-containing protein</fullName>
    </recommendedName>
</protein>
<evidence type="ECO:0000256" key="7">
    <source>
        <dbReference type="RuleBase" id="RU363032"/>
    </source>
</evidence>
<dbReference type="PANTHER" id="PTHR30465">
    <property type="entry name" value="INNER MEMBRANE ABC TRANSPORTER"/>
    <property type="match status" value="1"/>
</dbReference>
<keyword evidence="2 7" id="KW-0813">Transport</keyword>
<comment type="subcellular location">
    <subcellularLocation>
        <location evidence="1 7">Cell membrane</location>
        <topology evidence="1 7">Multi-pass membrane protein</topology>
    </subcellularLocation>
</comment>
<evidence type="ECO:0000313" key="10">
    <source>
        <dbReference type="Proteomes" id="UP000070058"/>
    </source>
</evidence>
<comment type="similarity">
    <text evidence="7">Belongs to the binding-protein-dependent transport system permease family.</text>
</comment>
<dbReference type="GO" id="GO:0055085">
    <property type="term" value="P:transmembrane transport"/>
    <property type="evidence" value="ECO:0007669"/>
    <property type="project" value="InterPro"/>
</dbReference>
<accession>A0A139SUG4</accession>
<dbReference type="GO" id="GO:0005886">
    <property type="term" value="C:plasma membrane"/>
    <property type="evidence" value="ECO:0007669"/>
    <property type="project" value="UniProtKB-SubCell"/>
</dbReference>
<feature type="transmembrane region" description="Helical" evidence="7">
    <location>
        <begin position="326"/>
        <end position="352"/>
    </location>
</feature>
<evidence type="ECO:0000256" key="6">
    <source>
        <dbReference type="ARBA" id="ARBA00023136"/>
    </source>
</evidence>
<keyword evidence="6 7" id="KW-0472">Membrane</keyword>
<dbReference type="PANTHER" id="PTHR30465:SF66">
    <property type="entry name" value="INNER MEMBRANE ABC TRANSPORTER PERMEASE PROTEIN YEJB"/>
    <property type="match status" value="1"/>
</dbReference>
<keyword evidence="10" id="KW-1185">Reference proteome</keyword>
<dbReference type="RefSeq" id="WP_068628131.1">
    <property type="nucleotide sequence ID" value="NZ_LSZQ01000002.1"/>
</dbReference>
<keyword evidence="5 7" id="KW-1133">Transmembrane helix</keyword>
<evidence type="ECO:0000256" key="4">
    <source>
        <dbReference type="ARBA" id="ARBA00022692"/>
    </source>
</evidence>